<dbReference type="PROSITE" id="PS00108">
    <property type="entry name" value="PROTEIN_KINASE_ST"/>
    <property type="match status" value="1"/>
</dbReference>
<dbReference type="Gene3D" id="3.30.200.20">
    <property type="entry name" value="Phosphorylase Kinase, domain 1"/>
    <property type="match status" value="1"/>
</dbReference>
<keyword evidence="9" id="KW-1185">Reference proteome</keyword>
<dbReference type="InterPro" id="IPR016187">
    <property type="entry name" value="CTDL_fold"/>
</dbReference>
<dbReference type="InterPro" id="IPR011009">
    <property type="entry name" value="Kinase-like_dom_sf"/>
</dbReference>
<evidence type="ECO:0000256" key="4">
    <source>
        <dbReference type="ARBA" id="ARBA00022840"/>
    </source>
</evidence>
<protein>
    <recommendedName>
        <fullName evidence="7">Protein kinase domain-containing protein</fullName>
    </recommendedName>
</protein>
<dbReference type="Pfam" id="PF08308">
    <property type="entry name" value="PEGA"/>
    <property type="match status" value="1"/>
</dbReference>
<comment type="caution">
    <text evidence="8">The sequence shown here is derived from an EMBL/GenBank/DDBJ whole genome shotgun (WGS) entry which is preliminary data.</text>
</comment>
<accession>A0ABP9UQH2</accession>
<keyword evidence="6" id="KW-1133">Transmembrane helix</keyword>
<dbReference type="Proteomes" id="UP001476282">
    <property type="component" value="Unassembled WGS sequence"/>
</dbReference>
<keyword evidence="6" id="KW-0812">Transmembrane</keyword>
<dbReference type="Gene3D" id="1.10.510.10">
    <property type="entry name" value="Transferase(Phosphotransferase) domain 1"/>
    <property type="match status" value="1"/>
</dbReference>
<evidence type="ECO:0000256" key="1">
    <source>
        <dbReference type="ARBA" id="ARBA00022679"/>
    </source>
</evidence>
<gene>
    <name evidence="8" type="ORF">Hsar01_03029</name>
</gene>
<evidence type="ECO:0000313" key="9">
    <source>
        <dbReference type="Proteomes" id="UP001476282"/>
    </source>
</evidence>
<dbReference type="PROSITE" id="PS00107">
    <property type="entry name" value="PROTEIN_KINASE_ATP"/>
    <property type="match status" value="1"/>
</dbReference>
<dbReference type="Pfam" id="PF03781">
    <property type="entry name" value="FGE-sulfatase"/>
    <property type="match status" value="1"/>
</dbReference>
<dbReference type="InterPro" id="IPR017441">
    <property type="entry name" value="Protein_kinase_ATP_BS"/>
</dbReference>
<keyword evidence="6" id="KW-0472">Membrane</keyword>
<evidence type="ECO:0000256" key="2">
    <source>
        <dbReference type="ARBA" id="ARBA00022741"/>
    </source>
</evidence>
<sequence length="870" mass="96593">MPTTRLRPDPVIPDHEVLRRIGGGAYGEVWLARGVTGALRAVKVLWREDFEDDRGFEREFEGILKYEPVSRDHPGLVNVLHVGRGPGEPPFYYYVMELGDDIVAGSDINPIEYEARTLRSDIKNAGRKRLETAFCIDVGQRLAEALQHLHESGLAHRDVKPANVIFVNNRAKLADIGLVAARGQRTFVGTEGFVPPEGPGSAQADVYSLGKVLYEMATGKDRLEFPELPDELPHGPERKEWLELNRIICGICDPHISRRTITSAGDLAKALSDLRAGKRRRRRRPVGAFLFFLLAGAGLMWGGWEIWHRTDIGERLGFVSPPPPPEPAKPAFVKVSSTPEGADVFEIDDSGKAVFLGRTPTELIETRVGKQLSLRMLKDGYRAYPLEAQVPRSAENEPLTITALLSIFSPPVKDMPWKDHLDEEFRPLGEGHESLLPVEPAAWRRFARANDEFRDQGEVLSGVGELPETVAVSPQAARAFCQWYVATGIKAGYLTTEHEAVPRPVGYFDDSILSENNRGKDWKPFRLLVRPIPYGRLIVRTIPPGAVIYVNGASEGEAEDPLVVDRVKPGEVEVRATLEGHKPETQVIQLEAQETEMVSLTLKPNMSAVLTRPWENSLGMQLVPAGKDWMASVWETRWSDFRAYCEATRAPMPPRPEWADELPEGDSLDRHPVILVSRDECQGFCAWLTLKEWGEDRLGPDLEYRLPTDFEWSQLAGVDEPAGASPARRDQMKARIFLWGPNWPPPGVVGNLAGMGAGLPSNRMIPGYDDGFVYTAPVGSFAPTVDHGIFDLVGNVQEWVSDSYSSTTLAMEIGLLRGGGWRSYLEKDLYIGARNPQPPTAKDSTYGFRVVLAKRVVPPARTQEGPLQDG</sequence>
<keyword evidence="3" id="KW-0418">Kinase</keyword>
<feature type="domain" description="Protein kinase" evidence="7">
    <location>
        <begin position="15"/>
        <end position="292"/>
    </location>
</feature>
<evidence type="ECO:0000313" key="8">
    <source>
        <dbReference type="EMBL" id="GAA5483795.1"/>
    </source>
</evidence>
<evidence type="ECO:0000256" key="6">
    <source>
        <dbReference type="SAM" id="Phobius"/>
    </source>
</evidence>
<dbReference type="CDD" id="cd14014">
    <property type="entry name" value="STKc_PknB_like"/>
    <property type="match status" value="1"/>
</dbReference>
<dbReference type="EMBL" id="BAABRI010000017">
    <property type="protein sequence ID" value="GAA5483795.1"/>
    <property type="molecule type" value="Genomic_DNA"/>
</dbReference>
<keyword evidence="2 5" id="KW-0547">Nucleotide-binding</keyword>
<proteinExistence type="predicted"/>
<dbReference type="InterPro" id="IPR005532">
    <property type="entry name" value="SUMF_dom"/>
</dbReference>
<evidence type="ECO:0000259" key="7">
    <source>
        <dbReference type="PROSITE" id="PS50011"/>
    </source>
</evidence>
<dbReference type="InterPro" id="IPR042095">
    <property type="entry name" value="SUMF_sf"/>
</dbReference>
<evidence type="ECO:0000256" key="5">
    <source>
        <dbReference type="PROSITE-ProRule" id="PRU10141"/>
    </source>
</evidence>
<dbReference type="SUPFAM" id="SSF56436">
    <property type="entry name" value="C-type lectin-like"/>
    <property type="match status" value="1"/>
</dbReference>
<dbReference type="PANTHER" id="PTHR43289">
    <property type="entry name" value="MITOGEN-ACTIVATED PROTEIN KINASE KINASE KINASE 20-RELATED"/>
    <property type="match status" value="1"/>
</dbReference>
<dbReference type="Pfam" id="PF00069">
    <property type="entry name" value="Pkinase"/>
    <property type="match status" value="1"/>
</dbReference>
<dbReference type="PROSITE" id="PS50011">
    <property type="entry name" value="PROTEIN_KINASE_DOM"/>
    <property type="match status" value="1"/>
</dbReference>
<keyword evidence="4 5" id="KW-0067">ATP-binding</keyword>
<dbReference type="InterPro" id="IPR013229">
    <property type="entry name" value="PEGA"/>
</dbReference>
<organism evidence="8 9">
    <name type="scientific">Haloferula sargassicola</name>
    <dbReference type="NCBI Taxonomy" id="490096"/>
    <lineage>
        <taxon>Bacteria</taxon>
        <taxon>Pseudomonadati</taxon>
        <taxon>Verrucomicrobiota</taxon>
        <taxon>Verrucomicrobiia</taxon>
        <taxon>Verrucomicrobiales</taxon>
        <taxon>Verrucomicrobiaceae</taxon>
        <taxon>Haloferula</taxon>
    </lineage>
</organism>
<dbReference type="Gene3D" id="3.90.1580.10">
    <property type="entry name" value="paralog of FGE (formylglycine-generating enzyme)"/>
    <property type="match status" value="1"/>
</dbReference>
<dbReference type="InterPro" id="IPR008271">
    <property type="entry name" value="Ser/Thr_kinase_AS"/>
</dbReference>
<dbReference type="InterPro" id="IPR000719">
    <property type="entry name" value="Prot_kinase_dom"/>
</dbReference>
<dbReference type="PANTHER" id="PTHR43289:SF6">
    <property type="entry name" value="SERINE_THREONINE-PROTEIN KINASE NEKL-3"/>
    <property type="match status" value="1"/>
</dbReference>
<dbReference type="SMART" id="SM00220">
    <property type="entry name" value="S_TKc"/>
    <property type="match status" value="1"/>
</dbReference>
<keyword evidence="1" id="KW-0808">Transferase</keyword>
<dbReference type="SUPFAM" id="SSF56112">
    <property type="entry name" value="Protein kinase-like (PK-like)"/>
    <property type="match status" value="1"/>
</dbReference>
<reference evidence="8 9" key="1">
    <citation type="submission" date="2024-02" db="EMBL/GenBank/DDBJ databases">
        <title>Haloferula sargassicola NBRC 104335.</title>
        <authorList>
            <person name="Ichikawa N."/>
            <person name="Katano-Makiyama Y."/>
            <person name="Hidaka K."/>
        </authorList>
    </citation>
    <scope>NUCLEOTIDE SEQUENCE [LARGE SCALE GENOMIC DNA]</scope>
    <source>
        <strain evidence="8 9">NBRC 104335</strain>
    </source>
</reference>
<feature type="binding site" evidence="5">
    <location>
        <position position="43"/>
    </location>
    <ligand>
        <name>ATP</name>
        <dbReference type="ChEBI" id="CHEBI:30616"/>
    </ligand>
</feature>
<dbReference type="RefSeq" id="WP_353567900.1">
    <property type="nucleotide sequence ID" value="NZ_BAABRI010000017.1"/>
</dbReference>
<name>A0ABP9UQH2_9BACT</name>
<evidence type="ECO:0000256" key="3">
    <source>
        <dbReference type="ARBA" id="ARBA00022777"/>
    </source>
</evidence>
<feature type="transmembrane region" description="Helical" evidence="6">
    <location>
        <begin position="285"/>
        <end position="304"/>
    </location>
</feature>